<dbReference type="PROSITE" id="PS50200">
    <property type="entry name" value="RA"/>
    <property type="match status" value="1"/>
</dbReference>
<keyword evidence="6" id="KW-0863">Zinc-finger</keyword>
<dbReference type="CDD" id="cd17902">
    <property type="entry name" value="ArfGap_ARAP3"/>
    <property type="match status" value="1"/>
</dbReference>
<dbReference type="Gene3D" id="1.10.555.10">
    <property type="entry name" value="Rho GTPase activation protein"/>
    <property type="match status" value="1"/>
</dbReference>
<evidence type="ECO:0000256" key="6">
    <source>
        <dbReference type="PROSITE-ProRule" id="PRU00288"/>
    </source>
</evidence>
<dbReference type="Pfam" id="PF01412">
    <property type="entry name" value="ArfGap"/>
    <property type="match status" value="1"/>
</dbReference>
<evidence type="ECO:0000313" key="12">
    <source>
        <dbReference type="Ensembl" id="ENSPSMP00000031388.1"/>
    </source>
</evidence>
<dbReference type="InterPro" id="IPR029071">
    <property type="entry name" value="Ubiquitin-like_domsf"/>
</dbReference>
<dbReference type="Proteomes" id="UP000694414">
    <property type="component" value="Unplaced"/>
</dbReference>
<dbReference type="SUPFAM" id="SSF57863">
    <property type="entry name" value="ArfGap/RecO-like zinc finger"/>
    <property type="match status" value="1"/>
</dbReference>
<keyword evidence="4" id="KW-0597">Phosphoprotein</keyword>
<dbReference type="InterPro" id="IPR037278">
    <property type="entry name" value="ARFGAP/RecO"/>
</dbReference>
<evidence type="ECO:0000259" key="11">
    <source>
        <dbReference type="PROSITE" id="PS50238"/>
    </source>
</evidence>
<feature type="compositionally biased region" description="Low complexity" evidence="7">
    <location>
        <begin position="1299"/>
        <end position="1309"/>
    </location>
</feature>
<dbReference type="FunFam" id="1.10.220.150:FF:000006">
    <property type="entry name" value="arf-GAP with Rho-GAP domain, ANK repeat and PH domain-containing protein 3"/>
    <property type="match status" value="1"/>
</dbReference>
<feature type="domain" description="Arf-GAP" evidence="9">
    <location>
        <begin position="391"/>
        <end position="522"/>
    </location>
</feature>
<dbReference type="PANTHER" id="PTHR45899">
    <property type="entry name" value="RHO GTPASE ACTIVATING PROTEIN AT 15B, ISOFORM C"/>
    <property type="match status" value="1"/>
</dbReference>
<evidence type="ECO:0000256" key="4">
    <source>
        <dbReference type="ARBA" id="ARBA00022553"/>
    </source>
</evidence>
<dbReference type="GeneTree" id="ENSGT00940000158869"/>
<dbReference type="SMART" id="SM00105">
    <property type="entry name" value="ArfGap"/>
    <property type="match status" value="1"/>
</dbReference>
<dbReference type="PANTHER" id="PTHR45899:SF4">
    <property type="entry name" value="ARF-GAP WITH RHO-GAP DOMAIN, ANK REPEAT AND PH DOMAIN-CONTAINING PROTEIN 3"/>
    <property type="match status" value="1"/>
</dbReference>
<dbReference type="GO" id="GO:0007165">
    <property type="term" value="P:signal transduction"/>
    <property type="evidence" value="ECO:0007669"/>
    <property type="project" value="InterPro"/>
</dbReference>
<feature type="compositionally biased region" description="Low complexity" evidence="7">
    <location>
        <begin position="1319"/>
        <end position="1334"/>
    </location>
</feature>
<dbReference type="PRINTS" id="PR00405">
    <property type="entry name" value="REVINTRACTNG"/>
</dbReference>
<dbReference type="SMART" id="SM00233">
    <property type="entry name" value="PH"/>
    <property type="match status" value="5"/>
</dbReference>
<dbReference type="SMART" id="SM00324">
    <property type="entry name" value="RhoGAP"/>
    <property type="match status" value="1"/>
</dbReference>
<dbReference type="InterPro" id="IPR011993">
    <property type="entry name" value="PH-like_dom_sf"/>
</dbReference>
<dbReference type="Gene3D" id="1.10.220.150">
    <property type="entry name" value="Arf GTPase activating protein"/>
    <property type="match status" value="1"/>
</dbReference>
<dbReference type="GO" id="GO:0005547">
    <property type="term" value="F:phosphatidylinositol-3,4,5-trisphosphate binding"/>
    <property type="evidence" value="ECO:0007669"/>
    <property type="project" value="UniProtKB-ARBA"/>
</dbReference>
<accession>A0A8C9AG53</accession>
<dbReference type="InterPro" id="IPR001164">
    <property type="entry name" value="ArfGAP_dom"/>
</dbReference>
<proteinExistence type="predicted"/>
<dbReference type="FunFam" id="3.10.20.90:FF:000109">
    <property type="entry name" value="Arf-GAP with Rho-GAP domain, ANK repeat and PH domain-containing protein 3"/>
    <property type="match status" value="1"/>
</dbReference>
<evidence type="ECO:0000259" key="9">
    <source>
        <dbReference type="PROSITE" id="PS50115"/>
    </source>
</evidence>
<evidence type="ECO:0000256" key="1">
    <source>
        <dbReference type="ARBA" id="ARBA00004496"/>
    </source>
</evidence>
<keyword evidence="2" id="KW-0343">GTPase activation</keyword>
<evidence type="ECO:0000256" key="7">
    <source>
        <dbReference type="SAM" id="MobiDB-lite"/>
    </source>
</evidence>
<dbReference type="InterPro" id="IPR038508">
    <property type="entry name" value="ArfGAP_dom_sf"/>
</dbReference>
<dbReference type="InterPro" id="IPR008936">
    <property type="entry name" value="Rho_GTPase_activation_prot"/>
</dbReference>
<keyword evidence="6" id="KW-0479">Metal-binding</keyword>
<keyword evidence="5" id="KW-0677">Repeat</keyword>
<dbReference type="PROSITE" id="PS50115">
    <property type="entry name" value="ARFGAP"/>
    <property type="match status" value="1"/>
</dbReference>
<dbReference type="InterPro" id="IPR052227">
    <property type="entry name" value="Arf-Rho-GAP_ANK-PH_domain"/>
</dbReference>
<dbReference type="PROSITE" id="PS50003">
    <property type="entry name" value="PH_DOMAIN"/>
    <property type="match status" value="3"/>
</dbReference>
<name>A0A8C9AG53_PROSS</name>
<dbReference type="GO" id="GO:0008270">
    <property type="term" value="F:zinc ion binding"/>
    <property type="evidence" value="ECO:0007669"/>
    <property type="project" value="UniProtKB-KW"/>
</dbReference>
<dbReference type="SUPFAM" id="SSF50729">
    <property type="entry name" value="PH domain-like"/>
    <property type="match status" value="5"/>
</dbReference>
<dbReference type="PROSITE" id="PS50238">
    <property type="entry name" value="RHOGAP"/>
    <property type="match status" value="1"/>
</dbReference>
<evidence type="ECO:0000256" key="2">
    <source>
        <dbReference type="ARBA" id="ARBA00022468"/>
    </source>
</evidence>
<dbReference type="CDD" id="cd13253">
    <property type="entry name" value="PH1_ARAP"/>
    <property type="match status" value="1"/>
</dbReference>
<dbReference type="Gene3D" id="2.30.29.30">
    <property type="entry name" value="Pleckstrin-homology domain (PH domain)/Phosphotyrosine-binding domain (PTB)"/>
    <property type="match status" value="4"/>
</dbReference>
<dbReference type="SUPFAM" id="SSF48350">
    <property type="entry name" value="GTPase activation domain, GAP"/>
    <property type="match status" value="1"/>
</dbReference>
<evidence type="ECO:0000256" key="3">
    <source>
        <dbReference type="ARBA" id="ARBA00022490"/>
    </source>
</evidence>
<keyword evidence="6" id="KW-0862">Zinc</keyword>
<feature type="region of interest" description="Disordered" evidence="7">
    <location>
        <begin position="1"/>
        <end position="63"/>
    </location>
</feature>
<feature type="region of interest" description="Disordered" evidence="7">
    <location>
        <begin position="76"/>
        <end position="104"/>
    </location>
</feature>
<sequence>MEPSPSLAPQAQPTKPVPKPRTVFGGLSSPATTQRAGLSSESSPRSPPVPTSSSEQPSTPNTVEMMPNAIYFGLDLRGGAPTAQDTAPDNLQTAVPTPALRPTTGTVHIMDPGCLYYGVQPVGGPGAPDRKEGRSACQDRAEHRLSRQDPEAREDTGYASLELPGDSTLSLPTLDTEETSDDLISPYASFSSTADRPMPLLSGWLDKLSPQGNYVFQRRFVQFNGRSLMYFGSDKDPFPKGVIPLTAIEMTRGSKDNKFQVITGQRVFVFRTESEAQRDTWCSTLQSCLKEQRLLGHPRSPHPPRPLRTGMLELRGHKAKVFAALSPGELALYKSEQAFSLGIGICFIELQGCSVRETKSRSFDLLTPHRCFSFTAESGGARQSWAAALQEAVTETLSDYEVAEKIWSNRANRHCADCGASRPDWAAVNLGVVICKQCAGQHRALGSGISKVQSLKLDTSVWSNEIVQLFIVLGNDRANRFWAGVLPPGEGLHPDSTPGPRGEFISRKYRLGLFRKPHPQYPDHSQLLQALCAAVAGPNLLKNMAQLLCVEASEDPCPGVYNEVVVPATYSGFLYCGPVSSKAGPPPPRRGRDAPPRLWCVLGAALEMFASENSPEPLSLIQPQDVVCLGVSPPPTDPGDLDRFPFSFELILTGGRIQHFSTEGADSLEAWTSAMGKWFSPLSCHQLLGPGLLRLGRLWLRSPSHTALAPGLWLSGFGLLRGDHLFLCPAPGPGPPAPEDMVHLRRLQEISVVPAADTPDKKEHLVLVETGRTLYLQGEGRLDFSAWNAAIGGAAGGGGTGLQEQQMSRGDIPIIVDACISFVTQHELPQKDQRLEKYKEVIGCLPRVNRRTLATLIGHLYRVQKCAALNQMCTRNLALLFAPSVFQTDGRGEHEVRVLQELIDGYVSVFDIDSDQVAQIDLEVSLITTWKDVQLSQAGDLIMEVYIEQQLPDNCVTLKVSPTLTAEELTNQVLEMRGTAAGTDLWVTFEIREHGELERPLHPKEKVLEQALQWCQLPEPCSASLLLKKVSLAQASCLFTGVRRESPRAGLLRCREEPPRLLGSRFQERFFLLRGRCLLLLKEKKSSKPEREWPLEGAKVYLGIRKKLKPPTPWGFTLILEKMHLYLSCTDEDEMWDWTTSILKAQHDDQQPVVLRRRSSSDLARQKFGTMPLLPIRGDDSGATLLSANQTLRRLHNRRTLSMFFPMKSSQGSVEEQEELEEPVYEEVGDFSELTQDTSTVFSTTQEWTDKPETPLTSQKSFDQPLLSKASTLGWEERPPEPPPGPPSKSSPQARGSLEEQLLQELSSLILRKGETIAGPGSPSQPSSPQSPSPTGLPTKTPGFPTQSPCTSCSPSSQPFT</sequence>
<feature type="domain" description="Ras-associating" evidence="10">
    <location>
        <begin position="939"/>
        <end position="1032"/>
    </location>
</feature>
<evidence type="ECO:0000259" key="10">
    <source>
        <dbReference type="PROSITE" id="PS50200"/>
    </source>
</evidence>
<dbReference type="Gene3D" id="3.10.20.90">
    <property type="entry name" value="Phosphatidylinositol 3-kinase Catalytic Subunit, Chain A, domain 1"/>
    <property type="match status" value="1"/>
</dbReference>
<dbReference type="Pfam" id="PF00788">
    <property type="entry name" value="RA"/>
    <property type="match status" value="1"/>
</dbReference>
<evidence type="ECO:0000313" key="13">
    <source>
        <dbReference type="Proteomes" id="UP000694414"/>
    </source>
</evidence>
<dbReference type="FunFam" id="2.30.29.30:FF:000193">
    <property type="entry name" value="arf-GAP with Rho-GAP domain, ANK repeat and PH domain-containing protein 3"/>
    <property type="match status" value="1"/>
</dbReference>
<comment type="subcellular location">
    <subcellularLocation>
        <location evidence="1">Cytoplasm</location>
    </subcellularLocation>
</comment>
<dbReference type="Pfam" id="PF00169">
    <property type="entry name" value="PH"/>
    <property type="match status" value="2"/>
</dbReference>
<dbReference type="InterPro" id="IPR000159">
    <property type="entry name" value="RA_dom"/>
</dbReference>
<protein>
    <submittedName>
        <fullName evidence="12">ArfGAP with RhoGAP domain, ankyrin repeat and PH domain 3</fullName>
    </submittedName>
</protein>
<dbReference type="FunFam" id="2.30.29.30:FF:000201">
    <property type="entry name" value="arf-GAP with Rho-GAP domain, ANK repeat and PH domain-containing protein 3"/>
    <property type="match status" value="1"/>
</dbReference>
<feature type="domain" description="Rho-GAP" evidence="11">
    <location>
        <begin position="680"/>
        <end position="910"/>
    </location>
</feature>
<feature type="compositionally biased region" description="Basic and acidic residues" evidence="7">
    <location>
        <begin position="128"/>
        <end position="156"/>
    </location>
</feature>
<dbReference type="GO" id="GO:0005737">
    <property type="term" value="C:cytoplasm"/>
    <property type="evidence" value="ECO:0007669"/>
    <property type="project" value="UniProtKB-SubCell"/>
</dbReference>
<feature type="domain" description="PH" evidence="8">
    <location>
        <begin position="198"/>
        <end position="290"/>
    </location>
</feature>
<organism evidence="12 13">
    <name type="scientific">Prolemur simus</name>
    <name type="common">Greater bamboo lemur</name>
    <name type="synonym">Hapalemur simus</name>
    <dbReference type="NCBI Taxonomy" id="1328070"/>
    <lineage>
        <taxon>Eukaryota</taxon>
        <taxon>Metazoa</taxon>
        <taxon>Chordata</taxon>
        <taxon>Craniata</taxon>
        <taxon>Vertebrata</taxon>
        <taxon>Euteleostomi</taxon>
        <taxon>Mammalia</taxon>
        <taxon>Eutheria</taxon>
        <taxon>Euarchontoglires</taxon>
        <taxon>Primates</taxon>
        <taxon>Strepsirrhini</taxon>
        <taxon>Lemuriformes</taxon>
        <taxon>Lemuridae</taxon>
        <taxon>Prolemur</taxon>
    </lineage>
</organism>
<feature type="domain" description="PH" evidence="8">
    <location>
        <begin position="305"/>
        <end position="394"/>
    </location>
</feature>
<evidence type="ECO:0000256" key="5">
    <source>
        <dbReference type="ARBA" id="ARBA00022737"/>
    </source>
</evidence>
<feature type="compositionally biased region" description="Low complexity" evidence="7">
    <location>
        <begin position="1345"/>
        <end position="1361"/>
    </location>
</feature>
<dbReference type="CDD" id="cd13254">
    <property type="entry name" value="PH2_ARAP"/>
    <property type="match status" value="1"/>
</dbReference>
<keyword evidence="13" id="KW-1185">Reference proteome</keyword>
<dbReference type="FunFam" id="2.30.29.30:FF:000128">
    <property type="entry name" value="arf-GAP with Rho-GAP domain, ANK repeat and PH domain-containing protein 2"/>
    <property type="match status" value="1"/>
</dbReference>
<reference evidence="12" key="1">
    <citation type="submission" date="2025-08" db="UniProtKB">
        <authorList>
            <consortium name="Ensembl"/>
        </authorList>
    </citation>
    <scope>IDENTIFICATION</scope>
</reference>
<keyword evidence="3" id="KW-0963">Cytoplasm</keyword>
<gene>
    <name evidence="12" type="primary">ARAP3</name>
</gene>
<dbReference type="Pfam" id="PF00620">
    <property type="entry name" value="RhoGAP"/>
    <property type="match status" value="1"/>
</dbReference>
<dbReference type="InterPro" id="IPR000198">
    <property type="entry name" value="RhoGAP_dom"/>
</dbReference>
<reference evidence="12" key="2">
    <citation type="submission" date="2025-09" db="UniProtKB">
        <authorList>
            <consortium name="Ensembl"/>
        </authorList>
    </citation>
    <scope>IDENTIFICATION</scope>
</reference>
<feature type="compositionally biased region" description="Polar residues" evidence="7">
    <location>
        <begin position="83"/>
        <end position="95"/>
    </location>
</feature>
<feature type="region of interest" description="Disordered" evidence="7">
    <location>
        <begin position="1240"/>
        <end position="1361"/>
    </location>
</feature>
<evidence type="ECO:0000259" key="8">
    <source>
        <dbReference type="PROSITE" id="PS50003"/>
    </source>
</evidence>
<feature type="domain" description="PH" evidence="8">
    <location>
        <begin position="1045"/>
        <end position="1147"/>
    </location>
</feature>
<dbReference type="InterPro" id="IPR001849">
    <property type="entry name" value="PH_domain"/>
</dbReference>
<dbReference type="Ensembl" id="ENSPSMT00000036222.1">
    <property type="protein sequence ID" value="ENSPSMP00000031388.1"/>
    <property type="gene ID" value="ENSPSMG00000021735.1"/>
</dbReference>
<dbReference type="GO" id="GO:0005096">
    <property type="term" value="F:GTPase activator activity"/>
    <property type="evidence" value="ECO:0007669"/>
    <property type="project" value="UniProtKB-KW"/>
</dbReference>
<dbReference type="SUPFAM" id="SSF54236">
    <property type="entry name" value="Ubiquitin-like"/>
    <property type="match status" value="1"/>
</dbReference>
<feature type="region of interest" description="Disordered" evidence="7">
    <location>
        <begin position="125"/>
        <end position="174"/>
    </location>
</feature>